<protein>
    <submittedName>
        <fullName evidence="1">Uncharacterized protein</fullName>
    </submittedName>
</protein>
<dbReference type="EMBL" id="JAIWYP010000013">
    <property type="protein sequence ID" value="KAH3716170.1"/>
    <property type="molecule type" value="Genomic_DNA"/>
</dbReference>
<accession>A0A9D4C2V1</accession>
<dbReference type="AlphaFoldDB" id="A0A9D4C2V1"/>
<dbReference type="Proteomes" id="UP000828390">
    <property type="component" value="Unassembled WGS sequence"/>
</dbReference>
<proteinExistence type="predicted"/>
<evidence type="ECO:0000313" key="2">
    <source>
        <dbReference type="Proteomes" id="UP000828390"/>
    </source>
</evidence>
<gene>
    <name evidence="1" type="ORF">DPMN_058889</name>
</gene>
<organism evidence="1 2">
    <name type="scientific">Dreissena polymorpha</name>
    <name type="common">Zebra mussel</name>
    <name type="synonym">Mytilus polymorpha</name>
    <dbReference type="NCBI Taxonomy" id="45954"/>
    <lineage>
        <taxon>Eukaryota</taxon>
        <taxon>Metazoa</taxon>
        <taxon>Spiralia</taxon>
        <taxon>Lophotrochozoa</taxon>
        <taxon>Mollusca</taxon>
        <taxon>Bivalvia</taxon>
        <taxon>Autobranchia</taxon>
        <taxon>Heteroconchia</taxon>
        <taxon>Euheterodonta</taxon>
        <taxon>Imparidentia</taxon>
        <taxon>Neoheterodontei</taxon>
        <taxon>Myida</taxon>
        <taxon>Dreissenoidea</taxon>
        <taxon>Dreissenidae</taxon>
        <taxon>Dreissena</taxon>
    </lineage>
</organism>
<sequence>MAQRRLQQQRMGGRTWGGNAYRDIEGMALMKKHLSVTGRSNAGESVRGFGSTAGHVTHRPNAGKSILEIVSIPLAE</sequence>
<comment type="caution">
    <text evidence="1">The sequence shown here is derived from an EMBL/GenBank/DDBJ whole genome shotgun (WGS) entry which is preliminary data.</text>
</comment>
<reference evidence="1" key="2">
    <citation type="submission" date="2020-11" db="EMBL/GenBank/DDBJ databases">
        <authorList>
            <person name="McCartney M.A."/>
            <person name="Auch B."/>
            <person name="Kono T."/>
            <person name="Mallez S."/>
            <person name="Becker A."/>
            <person name="Gohl D.M."/>
            <person name="Silverstein K.A.T."/>
            <person name="Koren S."/>
            <person name="Bechman K.B."/>
            <person name="Herman A."/>
            <person name="Abrahante J.E."/>
            <person name="Garbe J."/>
        </authorList>
    </citation>
    <scope>NUCLEOTIDE SEQUENCE</scope>
    <source>
        <strain evidence="1">Duluth1</strain>
        <tissue evidence="1">Whole animal</tissue>
    </source>
</reference>
<evidence type="ECO:0000313" key="1">
    <source>
        <dbReference type="EMBL" id="KAH3716170.1"/>
    </source>
</evidence>
<reference evidence="1" key="1">
    <citation type="journal article" date="2019" name="bioRxiv">
        <title>The Genome of the Zebra Mussel, Dreissena polymorpha: A Resource for Invasive Species Research.</title>
        <authorList>
            <person name="McCartney M.A."/>
            <person name="Auch B."/>
            <person name="Kono T."/>
            <person name="Mallez S."/>
            <person name="Zhang Y."/>
            <person name="Obille A."/>
            <person name="Becker A."/>
            <person name="Abrahante J.E."/>
            <person name="Garbe J."/>
            <person name="Badalamenti J.P."/>
            <person name="Herman A."/>
            <person name="Mangelson H."/>
            <person name="Liachko I."/>
            <person name="Sullivan S."/>
            <person name="Sone E.D."/>
            <person name="Koren S."/>
            <person name="Silverstein K.A.T."/>
            <person name="Beckman K.B."/>
            <person name="Gohl D.M."/>
        </authorList>
    </citation>
    <scope>NUCLEOTIDE SEQUENCE</scope>
    <source>
        <strain evidence="1">Duluth1</strain>
        <tissue evidence="1">Whole animal</tissue>
    </source>
</reference>
<name>A0A9D4C2V1_DREPO</name>
<keyword evidence="2" id="KW-1185">Reference proteome</keyword>